<evidence type="ECO:0000313" key="2">
    <source>
        <dbReference type="Proteomes" id="UP000235388"/>
    </source>
</evidence>
<keyword evidence="2" id="KW-1185">Reference proteome</keyword>
<proteinExistence type="predicted"/>
<accession>A0A2N5UFF8</accession>
<organism evidence="1 2">
    <name type="scientific">Puccinia coronata f. sp. avenae</name>
    <dbReference type="NCBI Taxonomy" id="200324"/>
    <lineage>
        <taxon>Eukaryota</taxon>
        <taxon>Fungi</taxon>
        <taxon>Dikarya</taxon>
        <taxon>Basidiomycota</taxon>
        <taxon>Pucciniomycotina</taxon>
        <taxon>Pucciniomycetes</taxon>
        <taxon>Pucciniales</taxon>
        <taxon>Pucciniaceae</taxon>
        <taxon>Puccinia</taxon>
    </lineage>
</organism>
<protein>
    <submittedName>
        <fullName evidence="1">Uncharacterized protein</fullName>
    </submittedName>
</protein>
<comment type="caution">
    <text evidence="1">The sequence shown here is derived from an EMBL/GenBank/DDBJ whole genome shotgun (WGS) entry which is preliminary data.</text>
</comment>
<dbReference type="Proteomes" id="UP000235388">
    <property type="component" value="Unassembled WGS sequence"/>
</dbReference>
<name>A0A2N5UFF8_9BASI</name>
<gene>
    <name evidence="1" type="ORF">PCANC_19247</name>
</gene>
<evidence type="ECO:0000313" key="1">
    <source>
        <dbReference type="EMBL" id="PLW36477.1"/>
    </source>
</evidence>
<sequence length="59" mass="6312">MAPPSEVLMVNSGKEIGGDNHTCNCIVFHVPSRRNPPAKRLCNGKQQALGKIPASLKNS</sequence>
<reference evidence="1 2" key="1">
    <citation type="submission" date="2017-11" db="EMBL/GenBank/DDBJ databases">
        <title>De novo assembly and phasing of dikaryotic genomes from two isolates of Puccinia coronata f. sp. avenae, the causal agent of oat crown rust.</title>
        <authorList>
            <person name="Miller M.E."/>
            <person name="Zhang Y."/>
            <person name="Omidvar V."/>
            <person name="Sperschneider J."/>
            <person name="Schwessinger B."/>
            <person name="Raley C."/>
            <person name="Palmer J.M."/>
            <person name="Garnica D."/>
            <person name="Upadhyaya N."/>
            <person name="Rathjen J."/>
            <person name="Taylor J.M."/>
            <person name="Park R.F."/>
            <person name="Dodds P.N."/>
            <person name="Hirsch C.D."/>
            <person name="Kianian S.F."/>
            <person name="Figueroa M."/>
        </authorList>
    </citation>
    <scope>NUCLEOTIDE SEQUENCE [LARGE SCALE GENOMIC DNA]</scope>
    <source>
        <strain evidence="1">12NC29</strain>
    </source>
</reference>
<dbReference type="EMBL" id="PGCJ01000238">
    <property type="protein sequence ID" value="PLW36477.1"/>
    <property type="molecule type" value="Genomic_DNA"/>
</dbReference>
<dbReference type="AlphaFoldDB" id="A0A2N5UFF8"/>